<feature type="region of interest" description="Disordered" evidence="1">
    <location>
        <begin position="128"/>
        <end position="189"/>
    </location>
</feature>
<organism evidence="2 3">
    <name type="scientific">Skeletonema marinoi</name>
    <dbReference type="NCBI Taxonomy" id="267567"/>
    <lineage>
        <taxon>Eukaryota</taxon>
        <taxon>Sar</taxon>
        <taxon>Stramenopiles</taxon>
        <taxon>Ochrophyta</taxon>
        <taxon>Bacillariophyta</taxon>
        <taxon>Coscinodiscophyceae</taxon>
        <taxon>Thalassiosirophycidae</taxon>
        <taxon>Thalassiosirales</taxon>
        <taxon>Skeletonemataceae</taxon>
        <taxon>Skeletonema</taxon>
        <taxon>Skeletonema marinoi-dohrnii complex</taxon>
    </lineage>
</organism>
<sequence>MQLGMIGLSFYTGTAGMARLFGYPLPKVPKAWSKGAQETVELLKQESSVEEFRVLHEEVKEGSGEKKSVRGESLREFMDFLEKEDPGRKDGKTGHFAGLQRFGDDQGTALWTVLTNKKEIEDAIQKRTKQFEEEEERTQNERNRQQNETHEEILETEEVPTLTSEEMNTNQTRNTPKDMVTEEVDTRNNVVASEEIVELTKAAKEATASAKEATASAKEATAAAKEATAAAKEATAAAKEEAVSASSAGKAGCAIM</sequence>
<evidence type="ECO:0000256" key="1">
    <source>
        <dbReference type="SAM" id="MobiDB-lite"/>
    </source>
</evidence>
<dbReference type="AlphaFoldDB" id="A0AAD8YKV6"/>
<feature type="compositionally biased region" description="Basic and acidic residues" evidence="1">
    <location>
        <begin position="128"/>
        <end position="153"/>
    </location>
</feature>
<reference evidence="2" key="1">
    <citation type="submission" date="2023-06" db="EMBL/GenBank/DDBJ databases">
        <title>Survivors Of The Sea: Transcriptome response of Skeletonema marinoi to long-term dormancy.</title>
        <authorList>
            <person name="Pinder M.I.M."/>
            <person name="Kourtchenko O."/>
            <person name="Robertson E.K."/>
            <person name="Larsson T."/>
            <person name="Maumus F."/>
            <person name="Osuna-Cruz C.M."/>
            <person name="Vancaester E."/>
            <person name="Stenow R."/>
            <person name="Vandepoele K."/>
            <person name="Ploug H."/>
            <person name="Bruchert V."/>
            <person name="Godhe A."/>
            <person name="Topel M."/>
        </authorList>
    </citation>
    <scope>NUCLEOTIDE SEQUENCE</scope>
    <source>
        <strain evidence="2">R05AC</strain>
    </source>
</reference>
<accession>A0AAD8YKV6</accession>
<proteinExistence type="predicted"/>
<feature type="region of interest" description="Disordered" evidence="1">
    <location>
        <begin position="207"/>
        <end position="256"/>
    </location>
</feature>
<feature type="compositionally biased region" description="Low complexity" evidence="1">
    <location>
        <begin position="207"/>
        <end position="248"/>
    </location>
</feature>
<gene>
    <name evidence="2" type="ORF">QTG54_002486</name>
</gene>
<feature type="compositionally biased region" description="Basic and acidic residues" evidence="1">
    <location>
        <begin position="175"/>
        <end position="186"/>
    </location>
</feature>
<evidence type="ECO:0000313" key="3">
    <source>
        <dbReference type="Proteomes" id="UP001224775"/>
    </source>
</evidence>
<name>A0AAD8YKV6_9STRA</name>
<feature type="compositionally biased region" description="Polar residues" evidence="1">
    <location>
        <begin position="164"/>
        <end position="174"/>
    </location>
</feature>
<evidence type="ECO:0000313" key="2">
    <source>
        <dbReference type="EMBL" id="KAK1747142.1"/>
    </source>
</evidence>
<dbReference type="Proteomes" id="UP001224775">
    <property type="component" value="Unassembled WGS sequence"/>
</dbReference>
<keyword evidence="3" id="KW-1185">Reference proteome</keyword>
<dbReference type="EMBL" id="JATAAI010000003">
    <property type="protein sequence ID" value="KAK1747142.1"/>
    <property type="molecule type" value="Genomic_DNA"/>
</dbReference>
<comment type="caution">
    <text evidence="2">The sequence shown here is derived from an EMBL/GenBank/DDBJ whole genome shotgun (WGS) entry which is preliminary data.</text>
</comment>
<protein>
    <submittedName>
        <fullName evidence="2">Uncharacterized protein</fullName>
    </submittedName>
</protein>